<proteinExistence type="inferred from homology"/>
<evidence type="ECO:0000256" key="5">
    <source>
        <dbReference type="ARBA" id="ARBA00022475"/>
    </source>
</evidence>
<dbReference type="GO" id="GO:0005886">
    <property type="term" value="C:plasma membrane"/>
    <property type="evidence" value="ECO:0007669"/>
    <property type="project" value="UniProtKB-SubCell"/>
</dbReference>
<evidence type="ECO:0000256" key="10">
    <source>
        <dbReference type="ARBA" id="ARBA00023136"/>
    </source>
</evidence>
<sequence length="320" mass="35342">MFKKNKLKTKSGARHHLKSDGFFVIHWKQAKNALSQLWQRPLGNMLTLAVISMALTMPSCLYLLGKNVAAVADKSVNHSNISAYLQVGSPDARALILKDQVETWPEVSSVKYITPQQGLADLSEHSGLDQALSVLEGYALPAVLIIEPKQLSQSSHQSLIDKLGQQKSVIDIRTDEDWLSRFGAIQNLATTLVITLSVLMLVSVFLIVGNTLRFNVLANKEEIQTMKLIGATDPYILRPYLYSGMWYGLIGASVAWLLTALITILLNSAVSTLADLYDSEFRLIGLSWDETLLILMLGIFLGIGAARVSVKRHLKQIEPT</sequence>
<evidence type="ECO:0000256" key="8">
    <source>
        <dbReference type="ARBA" id="ARBA00022692"/>
    </source>
</evidence>
<comment type="subunit">
    <text evidence="3">Forms a membrane-associated complex with FtsE.</text>
</comment>
<feature type="transmembrane region" description="Helical" evidence="13">
    <location>
        <begin position="45"/>
        <end position="65"/>
    </location>
</feature>
<feature type="transmembrane region" description="Helical" evidence="13">
    <location>
        <begin position="246"/>
        <end position="271"/>
    </location>
</feature>
<keyword evidence="11 12" id="KW-0131">Cell cycle</keyword>
<dbReference type="EMBL" id="JAJNNZ010000021">
    <property type="protein sequence ID" value="MCJ2378722.1"/>
    <property type="molecule type" value="Genomic_DNA"/>
</dbReference>
<evidence type="ECO:0000313" key="16">
    <source>
        <dbReference type="EMBL" id="MCJ2378722.1"/>
    </source>
</evidence>
<dbReference type="InterPro" id="IPR040690">
    <property type="entry name" value="FtsX_ECD"/>
</dbReference>
<dbReference type="GO" id="GO:0051301">
    <property type="term" value="P:cell division"/>
    <property type="evidence" value="ECO:0007669"/>
    <property type="project" value="UniProtKB-KW"/>
</dbReference>
<evidence type="ECO:0000256" key="6">
    <source>
        <dbReference type="ARBA" id="ARBA00022519"/>
    </source>
</evidence>
<comment type="similarity">
    <text evidence="2 12">Belongs to the ABC-4 integral membrane protein family. FtsX subfamily.</text>
</comment>
<keyword evidence="9 13" id="KW-1133">Transmembrane helix</keyword>
<feature type="transmembrane region" description="Helical" evidence="13">
    <location>
        <begin position="188"/>
        <end position="208"/>
    </location>
</feature>
<comment type="subcellular location">
    <subcellularLocation>
        <location evidence="1">Cell inner membrane</location>
        <topology evidence="1">Multi-pass membrane protein</topology>
    </subcellularLocation>
</comment>
<reference evidence="16" key="1">
    <citation type="submission" date="2021-11" db="EMBL/GenBank/DDBJ databases">
        <title>Vibrio ZSDE26 sp. nov. and Vibrio ZSDZ34 sp. nov., isolated from coastal seawater in Qingdao.</title>
        <authorList>
            <person name="Zhang P."/>
        </authorList>
    </citation>
    <scope>NUCLEOTIDE SEQUENCE</scope>
    <source>
        <strain evidence="16">ZSDZ34</strain>
    </source>
</reference>
<keyword evidence="6 12" id="KW-0997">Cell inner membrane</keyword>
<dbReference type="PANTHER" id="PTHR47755">
    <property type="entry name" value="CELL DIVISION PROTEIN FTSX"/>
    <property type="match status" value="1"/>
</dbReference>
<dbReference type="AlphaFoldDB" id="A0A9X1WD49"/>
<feature type="domain" description="ABC3 transporter permease C-terminal" evidence="14">
    <location>
        <begin position="195"/>
        <end position="312"/>
    </location>
</feature>
<evidence type="ECO:0000256" key="9">
    <source>
        <dbReference type="ARBA" id="ARBA00022989"/>
    </source>
</evidence>
<feature type="transmembrane region" description="Helical" evidence="13">
    <location>
        <begin position="291"/>
        <end position="310"/>
    </location>
</feature>
<organism evidence="16 17">
    <name type="scientific">Vibrio gelatinilyticus</name>
    <dbReference type="NCBI Taxonomy" id="2893468"/>
    <lineage>
        <taxon>Bacteria</taxon>
        <taxon>Pseudomonadati</taxon>
        <taxon>Pseudomonadota</taxon>
        <taxon>Gammaproteobacteria</taxon>
        <taxon>Vibrionales</taxon>
        <taxon>Vibrionaceae</taxon>
        <taxon>Vibrio</taxon>
    </lineage>
</organism>
<dbReference type="Gene3D" id="3.30.70.3040">
    <property type="match status" value="1"/>
</dbReference>
<dbReference type="PIRSF" id="PIRSF003097">
    <property type="entry name" value="FtsX"/>
    <property type="match status" value="1"/>
</dbReference>
<evidence type="ECO:0000259" key="15">
    <source>
        <dbReference type="Pfam" id="PF18075"/>
    </source>
</evidence>
<evidence type="ECO:0000256" key="3">
    <source>
        <dbReference type="ARBA" id="ARBA00011160"/>
    </source>
</evidence>
<dbReference type="InterPro" id="IPR003838">
    <property type="entry name" value="ABC3_permease_C"/>
</dbReference>
<accession>A0A9X1WD49</accession>
<evidence type="ECO:0000259" key="14">
    <source>
        <dbReference type="Pfam" id="PF02687"/>
    </source>
</evidence>
<dbReference type="NCBIfam" id="TIGR00439">
    <property type="entry name" value="FtsX_Gneg"/>
    <property type="match status" value="1"/>
</dbReference>
<evidence type="ECO:0000256" key="7">
    <source>
        <dbReference type="ARBA" id="ARBA00022618"/>
    </source>
</evidence>
<keyword evidence="8 13" id="KW-0812">Transmembrane</keyword>
<evidence type="ECO:0000256" key="2">
    <source>
        <dbReference type="ARBA" id="ARBA00007379"/>
    </source>
</evidence>
<keyword evidence="5 12" id="KW-1003">Cell membrane</keyword>
<name>A0A9X1WD49_9VIBR</name>
<dbReference type="GO" id="GO:0032153">
    <property type="term" value="C:cell division site"/>
    <property type="evidence" value="ECO:0007669"/>
    <property type="project" value="TreeGrafter"/>
</dbReference>
<comment type="caution">
    <text evidence="16">The sequence shown here is derived from an EMBL/GenBank/DDBJ whole genome shotgun (WGS) entry which is preliminary data.</text>
</comment>
<dbReference type="Proteomes" id="UP001139488">
    <property type="component" value="Unassembled WGS sequence"/>
</dbReference>
<comment type="function">
    <text evidence="12">Part of the ABC transporter FtsEX involved in cellular division.</text>
</comment>
<evidence type="ECO:0000256" key="12">
    <source>
        <dbReference type="PIRNR" id="PIRNR003097"/>
    </source>
</evidence>
<evidence type="ECO:0000256" key="13">
    <source>
        <dbReference type="SAM" id="Phobius"/>
    </source>
</evidence>
<evidence type="ECO:0000256" key="11">
    <source>
        <dbReference type="ARBA" id="ARBA00023306"/>
    </source>
</evidence>
<evidence type="ECO:0000256" key="1">
    <source>
        <dbReference type="ARBA" id="ARBA00004429"/>
    </source>
</evidence>
<keyword evidence="10 12" id="KW-0472">Membrane</keyword>
<evidence type="ECO:0000313" key="17">
    <source>
        <dbReference type="Proteomes" id="UP001139488"/>
    </source>
</evidence>
<protein>
    <recommendedName>
        <fullName evidence="4 12">Cell division protein FtsX</fullName>
    </recommendedName>
</protein>
<dbReference type="InterPro" id="IPR047590">
    <property type="entry name" value="FtsX_proteobact-type"/>
</dbReference>
<gene>
    <name evidence="16" type="primary">ftsX</name>
    <name evidence="16" type="ORF">LNL84_18075</name>
</gene>
<keyword evidence="17" id="KW-1185">Reference proteome</keyword>
<dbReference type="PANTHER" id="PTHR47755:SF1">
    <property type="entry name" value="CELL DIVISION PROTEIN FTSX"/>
    <property type="match status" value="1"/>
</dbReference>
<dbReference type="Pfam" id="PF18075">
    <property type="entry name" value="FtsX_ECD"/>
    <property type="match status" value="1"/>
</dbReference>
<dbReference type="Pfam" id="PF02687">
    <property type="entry name" value="FtsX"/>
    <property type="match status" value="1"/>
</dbReference>
<keyword evidence="7 12" id="KW-0132">Cell division</keyword>
<evidence type="ECO:0000256" key="4">
    <source>
        <dbReference type="ARBA" id="ARBA00021907"/>
    </source>
</evidence>
<feature type="domain" description="FtsX extracellular" evidence="15">
    <location>
        <begin position="80"/>
        <end position="167"/>
    </location>
</feature>
<dbReference type="InterPro" id="IPR004513">
    <property type="entry name" value="FtsX"/>
</dbReference>